<evidence type="ECO:0000256" key="1">
    <source>
        <dbReference type="SAM" id="MobiDB-lite"/>
    </source>
</evidence>
<sequence>LKSSTRAKNSSVRFDPHVSYDQIQPLRDYPPTPTTFSVQNHLGGSREIPQPVPPPRLPHKFDLLVHQQHQQPAHHQLHPVTYTHQPRRHPHPPPPQQPPHHQHAPHQGRRPSISSIYSNPNRL</sequence>
<feature type="non-terminal residue" evidence="2">
    <location>
        <position position="123"/>
    </location>
</feature>
<name>A0AAV2I002_LYMST</name>
<dbReference type="AlphaFoldDB" id="A0AAV2I002"/>
<evidence type="ECO:0000313" key="2">
    <source>
        <dbReference type="EMBL" id="CAL1537949.1"/>
    </source>
</evidence>
<dbReference type="EMBL" id="CAXITT010000279">
    <property type="protein sequence ID" value="CAL1537949.1"/>
    <property type="molecule type" value="Genomic_DNA"/>
</dbReference>
<keyword evidence="3" id="KW-1185">Reference proteome</keyword>
<protein>
    <submittedName>
        <fullName evidence="2">Uncharacterized protein</fullName>
    </submittedName>
</protein>
<feature type="non-terminal residue" evidence="2">
    <location>
        <position position="1"/>
    </location>
</feature>
<evidence type="ECO:0000313" key="3">
    <source>
        <dbReference type="Proteomes" id="UP001497497"/>
    </source>
</evidence>
<accession>A0AAV2I002</accession>
<feature type="compositionally biased region" description="Polar residues" evidence="1">
    <location>
        <begin position="112"/>
        <end position="123"/>
    </location>
</feature>
<feature type="region of interest" description="Disordered" evidence="1">
    <location>
        <begin position="1"/>
        <end position="123"/>
    </location>
</feature>
<proteinExistence type="predicted"/>
<dbReference type="Proteomes" id="UP001497497">
    <property type="component" value="Unassembled WGS sequence"/>
</dbReference>
<comment type="caution">
    <text evidence="2">The sequence shown here is derived from an EMBL/GenBank/DDBJ whole genome shotgun (WGS) entry which is preliminary data.</text>
</comment>
<feature type="compositionally biased region" description="Basic residues" evidence="1">
    <location>
        <begin position="100"/>
        <end position="109"/>
    </location>
</feature>
<feature type="compositionally biased region" description="Polar residues" evidence="1">
    <location>
        <begin position="1"/>
        <end position="12"/>
    </location>
</feature>
<organism evidence="2 3">
    <name type="scientific">Lymnaea stagnalis</name>
    <name type="common">Great pond snail</name>
    <name type="synonym">Helix stagnalis</name>
    <dbReference type="NCBI Taxonomy" id="6523"/>
    <lineage>
        <taxon>Eukaryota</taxon>
        <taxon>Metazoa</taxon>
        <taxon>Spiralia</taxon>
        <taxon>Lophotrochozoa</taxon>
        <taxon>Mollusca</taxon>
        <taxon>Gastropoda</taxon>
        <taxon>Heterobranchia</taxon>
        <taxon>Euthyneura</taxon>
        <taxon>Panpulmonata</taxon>
        <taxon>Hygrophila</taxon>
        <taxon>Lymnaeoidea</taxon>
        <taxon>Lymnaeidae</taxon>
        <taxon>Lymnaea</taxon>
    </lineage>
</organism>
<feature type="compositionally biased region" description="Low complexity" evidence="1">
    <location>
        <begin position="64"/>
        <end position="80"/>
    </location>
</feature>
<reference evidence="2 3" key="1">
    <citation type="submission" date="2024-04" db="EMBL/GenBank/DDBJ databases">
        <authorList>
            <consortium name="Genoscope - CEA"/>
            <person name="William W."/>
        </authorList>
    </citation>
    <scope>NUCLEOTIDE SEQUENCE [LARGE SCALE GENOMIC DNA]</scope>
</reference>
<gene>
    <name evidence="2" type="ORF">GSLYS_00011781001</name>
</gene>